<dbReference type="RefSeq" id="WP_131481332.1">
    <property type="nucleotide sequence ID" value="NZ_SJDL01000011.1"/>
</dbReference>
<accession>A0ABY1ZLB3</accession>
<dbReference type="PANTHER" id="PTHR33383">
    <property type="entry name" value="MEMBRANE PROTEIN INSERTION EFFICIENCY FACTOR-RELATED"/>
    <property type="match status" value="1"/>
</dbReference>
<protein>
    <recommendedName>
        <fullName evidence="1">Putative membrane protein insertion efficiency factor</fullName>
    </recommendedName>
</protein>
<dbReference type="Proteomes" id="UP000313645">
    <property type="component" value="Unassembled WGS sequence"/>
</dbReference>
<proteinExistence type="inferred from homology"/>
<feature type="compositionally biased region" description="Polar residues" evidence="2">
    <location>
        <begin position="85"/>
        <end position="94"/>
    </location>
</feature>
<dbReference type="Pfam" id="PF01809">
    <property type="entry name" value="YidD"/>
    <property type="match status" value="1"/>
</dbReference>
<reference evidence="3 4" key="1">
    <citation type="submission" date="2019-02" db="EMBL/GenBank/DDBJ databases">
        <title>Marinobacter halodurans sp. nov., a marine bacterium isolated from sea tidal flat.</title>
        <authorList>
            <person name="Yoo Y."/>
            <person name="Lee D.W."/>
            <person name="Kim B.S."/>
            <person name="Kim J.-J."/>
        </authorList>
    </citation>
    <scope>NUCLEOTIDE SEQUENCE [LARGE SCALE GENOMIC DNA]</scope>
    <source>
        <strain evidence="3 4">YJ-S3-2</strain>
    </source>
</reference>
<dbReference type="EMBL" id="SJDL01000011">
    <property type="protein sequence ID" value="TBW56521.1"/>
    <property type="molecule type" value="Genomic_DNA"/>
</dbReference>
<feature type="region of interest" description="Disordered" evidence="2">
    <location>
        <begin position="73"/>
        <end position="94"/>
    </location>
</feature>
<gene>
    <name evidence="3" type="primary">yidD</name>
    <name evidence="3" type="ORF">EZI54_09145</name>
</gene>
<dbReference type="InterPro" id="IPR002696">
    <property type="entry name" value="Membr_insert_effic_factor_YidD"/>
</dbReference>
<dbReference type="SMART" id="SM01234">
    <property type="entry name" value="Haemolytic"/>
    <property type="match status" value="1"/>
</dbReference>
<evidence type="ECO:0000256" key="1">
    <source>
        <dbReference type="HAMAP-Rule" id="MF_00386"/>
    </source>
</evidence>
<comment type="function">
    <text evidence="1">Could be involved in insertion of integral membrane proteins into the membrane.</text>
</comment>
<evidence type="ECO:0000313" key="3">
    <source>
        <dbReference type="EMBL" id="TBW56521.1"/>
    </source>
</evidence>
<evidence type="ECO:0000313" key="4">
    <source>
        <dbReference type="Proteomes" id="UP000313645"/>
    </source>
</evidence>
<name>A0ABY1ZLB3_9GAMM</name>
<evidence type="ECO:0000256" key="2">
    <source>
        <dbReference type="SAM" id="MobiDB-lite"/>
    </source>
</evidence>
<dbReference type="NCBIfam" id="TIGR00278">
    <property type="entry name" value="membrane protein insertion efficiency factor YidD"/>
    <property type="match status" value="1"/>
</dbReference>
<comment type="similarity">
    <text evidence="1">Belongs to the UPF0161 family.</text>
</comment>
<comment type="caution">
    <text evidence="3">The sequence shown here is derived from an EMBL/GenBank/DDBJ whole genome shotgun (WGS) entry which is preliminary data.</text>
</comment>
<sequence>MRQLVLLPVRFYRYAISPLMASHCRHYPTCSAYALEAIERHGILRGGYLTIRRLLRCHPWTAGGYDPVPPVCDRDHGQDKHHTHCSYQTKQPTH</sequence>
<organism evidence="3 4">
    <name type="scientific">Marinobacter halodurans</name>
    <dbReference type="NCBI Taxonomy" id="2528979"/>
    <lineage>
        <taxon>Bacteria</taxon>
        <taxon>Pseudomonadati</taxon>
        <taxon>Pseudomonadota</taxon>
        <taxon>Gammaproteobacteria</taxon>
        <taxon>Pseudomonadales</taxon>
        <taxon>Marinobacteraceae</taxon>
        <taxon>Marinobacter</taxon>
    </lineage>
</organism>
<comment type="subcellular location">
    <subcellularLocation>
        <location evidence="1">Cell membrane</location>
        <topology evidence="1">Peripheral membrane protein</topology>
        <orientation evidence="1">Cytoplasmic side</orientation>
    </subcellularLocation>
</comment>
<dbReference type="PANTHER" id="PTHR33383:SF1">
    <property type="entry name" value="MEMBRANE PROTEIN INSERTION EFFICIENCY FACTOR-RELATED"/>
    <property type="match status" value="1"/>
</dbReference>
<keyword evidence="1" id="KW-0472">Membrane</keyword>
<keyword evidence="1" id="KW-1003">Cell membrane</keyword>
<dbReference type="HAMAP" id="MF_00386">
    <property type="entry name" value="UPF0161_YidD"/>
    <property type="match status" value="1"/>
</dbReference>
<keyword evidence="4" id="KW-1185">Reference proteome</keyword>